<dbReference type="Proteomes" id="UP001152797">
    <property type="component" value="Unassembled WGS sequence"/>
</dbReference>
<protein>
    <submittedName>
        <fullName evidence="1">Uncharacterized protein</fullName>
    </submittedName>
</protein>
<keyword evidence="3" id="KW-1185">Reference proteome</keyword>
<comment type="caution">
    <text evidence="1">The sequence shown here is derived from an EMBL/GenBank/DDBJ whole genome shotgun (WGS) entry which is preliminary data.</text>
</comment>
<dbReference type="EMBL" id="CAMXCT010000098">
    <property type="protein sequence ID" value="CAI3973797.1"/>
    <property type="molecule type" value="Genomic_DNA"/>
</dbReference>
<reference evidence="1" key="1">
    <citation type="submission" date="2022-10" db="EMBL/GenBank/DDBJ databases">
        <authorList>
            <person name="Chen Y."/>
            <person name="Dougan E. K."/>
            <person name="Chan C."/>
            <person name="Rhodes N."/>
            <person name="Thang M."/>
        </authorList>
    </citation>
    <scope>NUCLEOTIDE SEQUENCE</scope>
</reference>
<proteinExistence type="predicted"/>
<accession>A0A9P1BI73</accession>
<dbReference type="PANTHER" id="PTHR33050">
    <property type="entry name" value="REVERSE TRANSCRIPTASE DOMAIN-CONTAINING PROTEIN"/>
    <property type="match status" value="1"/>
</dbReference>
<evidence type="ECO:0000313" key="2">
    <source>
        <dbReference type="EMBL" id="CAL4761109.1"/>
    </source>
</evidence>
<name>A0A9P1BI73_9DINO</name>
<dbReference type="EMBL" id="CAMXCT020000098">
    <property type="protein sequence ID" value="CAL1127172.1"/>
    <property type="molecule type" value="Genomic_DNA"/>
</dbReference>
<evidence type="ECO:0000313" key="3">
    <source>
        <dbReference type="Proteomes" id="UP001152797"/>
    </source>
</evidence>
<reference evidence="2 3" key="2">
    <citation type="submission" date="2024-05" db="EMBL/GenBank/DDBJ databases">
        <authorList>
            <person name="Chen Y."/>
            <person name="Shah S."/>
            <person name="Dougan E. K."/>
            <person name="Thang M."/>
            <person name="Chan C."/>
        </authorList>
    </citation>
    <scope>NUCLEOTIDE SEQUENCE [LARGE SCALE GENOMIC DNA]</scope>
</reference>
<gene>
    <name evidence="1" type="ORF">C1SCF055_LOCUS2254</name>
</gene>
<organism evidence="1">
    <name type="scientific">Cladocopium goreaui</name>
    <dbReference type="NCBI Taxonomy" id="2562237"/>
    <lineage>
        <taxon>Eukaryota</taxon>
        <taxon>Sar</taxon>
        <taxon>Alveolata</taxon>
        <taxon>Dinophyceae</taxon>
        <taxon>Suessiales</taxon>
        <taxon>Symbiodiniaceae</taxon>
        <taxon>Cladocopium</taxon>
    </lineage>
</organism>
<evidence type="ECO:0000313" key="1">
    <source>
        <dbReference type="EMBL" id="CAI3973797.1"/>
    </source>
</evidence>
<dbReference type="EMBL" id="CAMXCT030000098">
    <property type="protein sequence ID" value="CAL4761109.1"/>
    <property type="molecule type" value="Genomic_DNA"/>
</dbReference>
<sequence length="918" mass="101517">MPLERVLAEILTDSAAPPALKTFLEAEGLTTCALFFDCVKDIDDLEAKVAARLQPPATSLRDSSVIRTVWRRARVEAEKALTGSVDAPEDWEIPLNPTTKNALTAKSSAAYGTTFRARKMPCDSLLGRIYREREKQSLTAFPLARVRSLATSPQAKERPDLSQSLGNGVFLEHGVAKGIDLSTTPYGYWLSLSVLLNTYVLVGVDGWCPKQVADDYLELVEEKLFHPRSPGLTAVAEVEMQHRLRWVELTRGPEGLTLGEAIKASMSALAGAWQYGPEMPGQKRRRALEPDRDYIIQEAKGGVALCHSWNLGKCKDEKCPHSRLHICDIKGCGKPHRHGAASATGVHDMARFSDKAGDVSAFEWRGLGLEPLNCVNSGMQLSDQIYPADPVRCLGDQPAEFLGMAASHRYQPSRRRTFAATSLTASTGLQPTGRALPPLVPTGLAPDQHWQRACFGTEHPLAQLPNLPPKLLQAAEHLESLGGGIVSWRKEQMKRIRHLAESLQPVQAQWQQGLHPQVRRIIGKWHLPLLHILAKEAGSEDLFFNLDYSAGVRCVGRAAHSFVMPLKFTRPTLSVEALLSQAKVRNPQLIASVRSSAMQSCLVNATVEDYETYVPRGIEHILALIRHLQVRFGLGVQLEGFTADFKAAYRQVAVSPSQYKFQGVAWWDCLRATVMIGVLTALPFGARRAPANWGRLVLLLMTIAWHHFSLLVLDYVDDVNGVEPHFSAESARQTWVELVSLLGLTLDVDKCKLGFALVAAFGRFGRAQLSAIKRRQYASGGKNFQLSAVLRAQLEWWLVHLRSLPGRGVPRSIQQRWGGVNNIHRIEAVGPPICFLTWPEKLRGQLLLFFIDNQSALGSMVGGWSHEEVLNDITALSWSLAASLQCFVFFEYVPSASNIIDAASRAQSTADLSVYYNR</sequence>
<dbReference type="AlphaFoldDB" id="A0A9P1BI73"/>
<dbReference type="InterPro" id="IPR052055">
    <property type="entry name" value="Hepadnavirus_pol/RT"/>
</dbReference>
<feature type="non-terminal residue" evidence="1">
    <location>
        <position position="918"/>
    </location>
</feature>
<dbReference type="PANTHER" id="PTHR33050:SF7">
    <property type="entry name" value="RIBONUCLEASE H"/>
    <property type="match status" value="1"/>
</dbReference>